<name>A0ABQ0MQK6_9GAMM</name>
<keyword evidence="2" id="KW-1185">Reference proteome</keyword>
<evidence type="ECO:0000313" key="1">
    <source>
        <dbReference type="EMBL" id="GAW94635.1"/>
    </source>
</evidence>
<gene>
    <name evidence="1" type="ORF">MTCD1_00231</name>
</gene>
<protein>
    <submittedName>
        <fullName evidence="1">Uncharacterized protein</fullName>
    </submittedName>
</protein>
<organism evidence="1 2">
    <name type="scientific">Colwellia marinimaniae</name>
    <dbReference type="NCBI Taxonomy" id="1513592"/>
    <lineage>
        <taxon>Bacteria</taxon>
        <taxon>Pseudomonadati</taxon>
        <taxon>Pseudomonadota</taxon>
        <taxon>Gammaproteobacteria</taxon>
        <taxon>Alteromonadales</taxon>
        <taxon>Colwelliaceae</taxon>
        <taxon>Colwellia</taxon>
    </lineage>
</organism>
<evidence type="ECO:0000313" key="2">
    <source>
        <dbReference type="Proteomes" id="UP000197068"/>
    </source>
</evidence>
<dbReference type="Proteomes" id="UP000197068">
    <property type="component" value="Unassembled WGS sequence"/>
</dbReference>
<comment type="caution">
    <text evidence="1">The sequence shown here is derived from an EMBL/GenBank/DDBJ whole genome shotgun (WGS) entry which is preliminary data.</text>
</comment>
<reference evidence="1 2" key="1">
    <citation type="submission" date="2017-06" db="EMBL/GenBank/DDBJ databases">
        <title>Whole Genome Sequences of Colwellia marinimaniae MTCD1.</title>
        <authorList>
            <person name="Kusumoto H."/>
            <person name="Inoue M."/>
            <person name="Tanikawa K."/>
            <person name="Maeji H."/>
            <person name="Cameron J.H."/>
            <person name="Bartlett D.H."/>
        </authorList>
    </citation>
    <scope>NUCLEOTIDE SEQUENCE [LARGE SCALE GENOMIC DNA]</scope>
    <source>
        <strain evidence="1 2">MTCD1</strain>
    </source>
</reference>
<dbReference type="EMBL" id="BDQM01000001">
    <property type="protein sequence ID" value="GAW94635.1"/>
    <property type="molecule type" value="Genomic_DNA"/>
</dbReference>
<proteinExistence type="predicted"/>
<accession>A0ABQ0MQK6</accession>
<sequence length="60" mass="6583">MAFGFITTAKIVAEVELRRIKAGTDTELTSKAFKANPRLAFGFITTANIVAELELGYDFL</sequence>